<dbReference type="EMBL" id="JANIDV010000002">
    <property type="protein sequence ID" value="MCX5616073.1"/>
    <property type="molecule type" value="Genomic_DNA"/>
</dbReference>
<sequence length="242" mass="26705">MSTAPLRRSVCDALQRMAPFRGLKPPALWPGAFFAAAFSLFCGMSSAAPSHEQGHGTPSQSRRDASHDRPASTPPKKPHSPSLKEKLEQTEQAIASEQDDQKAQSLMKRAETLRLYSVKNSGRILLSEAQDSLKQGHTDEAEKDLSAALTLQPDNAFLRRQRAAIRFLGNDLTGAVQDLQVALVQDPGDAQSWELLARTQEHLRHPHQALHAYTEALTHAPLLPDGQKRYRQLEQQANGIPD</sequence>
<dbReference type="InterPro" id="IPR019734">
    <property type="entry name" value="TPR_rpt"/>
</dbReference>
<dbReference type="Gene3D" id="1.25.40.10">
    <property type="entry name" value="Tetratricopeptide repeat domain"/>
    <property type="match status" value="1"/>
</dbReference>
<gene>
    <name evidence="2" type="ORF">NQF87_03670</name>
</gene>
<reference evidence="2" key="1">
    <citation type="submission" date="2022-07" db="EMBL/GenBank/DDBJ databases">
        <title>Bombella genomes.</title>
        <authorList>
            <person name="Harer L."/>
            <person name="Styblova S."/>
            <person name="Ehrmann M."/>
        </authorList>
    </citation>
    <scope>NUCLEOTIDE SEQUENCE</scope>
    <source>
        <strain evidence="2">TMW 2.2559</strain>
    </source>
</reference>
<organism evidence="2 3">
    <name type="scientific">Bombella dulcis</name>
    <dbReference type="NCBI Taxonomy" id="2967339"/>
    <lineage>
        <taxon>Bacteria</taxon>
        <taxon>Pseudomonadati</taxon>
        <taxon>Pseudomonadota</taxon>
        <taxon>Alphaproteobacteria</taxon>
        <taxon>Acetobacterales</taxon>
        <taxon>Acetobacteraceae</taxon>
        <taxon>Bombella</taxon>
    </lineage>
</organism>
<comment type="caution">
    <text evidence="2">The sequence shown here is derived from an EMBL/GenBank/DDBJ whole genome shotgun (WGS) entry which is preliminary data.</text>
</comment>
<dbReference type="RefSeq" id="WP_266127081.1">
    <property type="nucleotide sequence ID" value="NZ_JANIDV010000002.1"/>
</dbReference>
<feature type="compositionally biased region" description="Basic and acidic residues" evidence="1">
    <location>
        <begin position="61"/>
        <end position="70"/>
    </location>
</feature>
<feature type="region of interest" description="Disordered" evidence="1">
    <location>
        <begin position="47"/>
        <end position="103"/>
    </location>
</feature>
<dbReference type="Proteomes" id="UP001165633">
    <property type="component" value="Unassembled WGS sequence"/>
</dbReference>
<evidence type="ECO:0000256" key="1">
    <source>
        <dbReference type="SAM" id="MobiDB-lite"/>
    </source>
</evidence>
<protein>
    <recommendedName>
        <fullName evidence="4">Tetratricopeptide repeat protein</fullName>
    </recommendedName>
</protein>
<dbReference type="SMART" id="SM00028">
    <property type="entry name" value="TPR"/>
    <property type="match status" value="3"/>
</dbReference>
<name>A0ABT3WB77_9PROT</name>
<dbReference type="SUPFAM" id="SSF48452">
    <property type="entry name" value="TPR-like"/>
    <property type="match status" value="1"/>
</dbReference>
<evidence type="ECO:0000313" key="3">
    <source>
        <dbReference type="Proteomes" id="UP001165633"/>
    </source>
</evidence>
<evidence type="ECO:0000313" key="2">
    <source>
        <dbReference type="EMBL" id="MCX5616073.1"/>
    </source>
</evidence>
<proteinExistence type="predicted"/>
<dbReference type="InterPro" id="IPR011990">
    <property type="entry name" value="TPR-like_helical_dom_sf"/>
</dbReference>
<evidence type="ECO:0008006" key="4">
    <source>
        <dbReference type="Google" id="ProtNLM"/>
    </source>
</evidence>
<keyword evidence="3" id="KW-1185">Reference proteome</keyword>
<accession>A0ABT3WB77</accession>